<feature type="binding site" evidence="7">
    <location>
        <position position="57"/>
    </location>
    <ligand>
        <name>substrate</name>
    </ligand>
</feature>
<dbReference type="PROSITE" id="PS00387">
    <property type="entry name" value="PPASE"/>
    <property type="match status" value="1"/>
</dbReference>
<comment type="subunit">
    <text evidence="7">Homohexamer.</text>
</comment>
<feature type="binding site" evidence="7">
    <location>
        <position position="31"/>
    </location>
    <ligand>
        <name>substrate</name>
    </ligand>
</feature>
<comment type="function">
    <text evidence="7">Catalyzes the hydrolysis of inorganic pyrophosphate (PPi) forming two phosphate ions.</text>
</comment>
<accession>A0A133V270</accession>
<evidence type="ECO:0000256" key="7">
    <source>
        <dbReference type="HAMAP-Rule" id="MF_00209"/>
    </source>
</evidence>
<evidence type="ECO:0000256" key="3">
    <source>
        <dbReference type="ARBA" id="ARBA00022723"/>
    </source>
</evidence>
<comment type="cofactor">
    <cofactor evidence="1 7">
        <name>Mg(2+)</name>
        <dbReference type="ChEBI" id="CHEBI:18420"/>
    </cofactor>
</comment>
<dbReference type="AlphaFoldDB" id="A0A133V270"/>
<comment type="subcellular location">
    <subcellularLocation>
        <location evidence="7">Cytoplasm</location>
    </subcellularLocation>
</comment>
<evidence type="ECO:0000256" key="4">
    <source>
        <dbReference type="ARBA" id="ARBA00022801"/>
    </source>
</evidence>
<dbReference type="PATRIC" id="fig|1698272.3.peg.73"/>
<protein>
    <recommendedName>
        <fullName evidence="7">Inorganic pyrophosphatase</fullName>
        <ecNumber evidence="7">3.6.1.1</ecNumber>
    </recommendedName>
    <alternativeName>
        <fullName evidence="7">Pyrophosphate phospho-hydrolase</fullName>
        <shortName evidence="7">PPase</shortName>
    </alternativeName>
</protein>
<feature type="binding site" evidence="7">
    <location>
        <position position="45"/>
    </location>
    <ligand>
        <name>substrate</name>
    </ligand>
</feature>
<dbReference type="Pfam" id="PF00719">
    <property type="entry name" value="Pyrophosphatase"/>
    <property type="match status" value="1"/>
</dbReference>
<gene>
    <name evidence="7" type="primary">ppa</name>
    <name evidence="8" type="ORF">AKJ42_00340</name>
</gene>
<feature type="binding site" evidence="7">
    <location>
        <position position="72"/>
    </location>
    <ligand>
        <name>Mg(2+)</name>
        <dbReference type="ChEBI" id="CHEBI:18420"/>
        <label>1</label>
    </ligand>
</feature>
<keyword evidence="3 7" id="KW-0479">Metal-binding</keyword>
<comment type="caution">
    <text evidence="8">The sequence shown here is derived from an EMBL/GenBank/DDBJ whole genome shotgun (WGS) entry which is preliminary data.</text>
</comment>
<keyword evidence="2 7" id="KW-0963">Cytoplasm</keyword>
<keyword evidence="5 7" id="KW-0460">Magnesium</keyword>
<organism evidence="8 9">
    <name type="scientific">candidate division MSBL1 archaeon SCGC-AAA261C02</name>
    <dbReference type="NCBI Taxonomy" id="1698272"/>
    <lineage>
        <taxon>Archaea</taxon>
        <taxon>Methanobacteriati</taxon>
        <taxon>Methanobacteriota</taxon>
        <taxon>candidate division MSBL1</taxon>
    </lineage>
</organism>
<sequence length="178" mass="20113">MSDLWKEIPLDEKAPRVVDAVVEISKFSRNKHEYDVEAKVFRLDRVLHSPLHYPVDYGFIPRTLEEDGDPVDIMVFGDEPSPQGSVLKARPVGLLKMLDEGESDDKILAVPLGNPRFQGMEDLADPPEHLLKELEHFFGVYKELEGKETEVLEWKGTVSAHEAIEKAMNLYGEKVGEG</sequence>
<dbReference type="InterPro" id="IPR036649">
    <property type="entry name" value="Pyrophosphatase_sf"/>
</dbReference>
<evidence type="ECO:0000313" key="9">
    <source>
        <dbReference type="Proteomes" id="UP000070520"/>
    </source>
</evidence>
<keyword evidence="9" id="KW-1185">Reference proteome</keyword>
<dbReference type="EMBL" id="LHXW01000002">
    <property type="protein sequence ID" value="KXB00548.1"/>
    <property type="molecule type" value="Genomic_DNA"/>
</dbReference>
<evidence type="ECO:0000256" key="1">
    <source>
        <dbReference type="ARBA" id="ARBA00001946"/>
    </source>
</evidence>
<dbReference type="CDD" id="cd00412">
    <property type="entry name" value="pyrophosphatase"/>
    <property type="match status" value="1"/>
</dbReference>
<dbReference type="Gene3D" id="3.90.80.10">
    <property type="entry name" value="Inorganic pyrophosphatase"/>
    <property type="match status" value="1"/>
</dbReference>
<feature type="binding site" evidence="7">
    <location>
        <position position="72"/>
    </location>
    <ligand>
        <name>Mg(2+)</name>
        <dbReference type="ChEBI" id="CHEBI:18420"/>
        <label>2</label>
    </ligand>
</feature>
<evidence type="ECO:0000256" key="6">
    <source>
        <dbReference type="ARBA" id="ARBA00047820"/>
    </source>
</evidence>
<evidence type="ECO:0000256" key="5">
    <source>
        <dbReference type="ARBA" id="ARBA00022842"/>
    </source>
</evidence>
<comment type="similarity">
    <text evidence="7">Belongs to the PPase family.</text>
</comment>
<dbReference type="GO" id="GO:0006796">
    <property type="term" value="P:phosphate-containing compound metabolic process"/>
    <property type="evidence" value="ECO:0007669"/>
    <property type="project" value="InterPro"/>
</dbReference>
<dbReference type="PANTHER" id="PTHR10286">
    <property type="entry name" value="INORGANIC PYROPHOSPHATASE"/>
    <property type="match status" value="1"/>
</dbReference>
<keyword evidence="4 7" id="KW-0378">Hydrolase</keyword>
<feature type="binding site" evidence="7">
    <location>
        <position position="141"/>
    </location>
    <ligand>
        <name>substrate</name>
    </ligand>
</feature>
<name>A0A133V270_9EURY</name>
<dbReference type="HAMAP" id="MF_00209">
    <property type="entry name" value="Inorganic_PPase"/>
    <property type="match status" value="1"/>
</dbReference>
<dbReference type="InterPro" id="IPR008162">
    <property type="entry name" value="Pyrophosphatase"/>
</dbReference>
<comment type="catalytic activity">
    <reaction evidence="6 7">
        <text>diphosphate + H2O = 2 phosphate + H(+)</text>
        <dbReference type="Rhea" id="RHEA:24576"/>
        <dbReference type="ChEBI" id="CHEBI:15377"/>
        <dbReference type="ChEBI" id="CHEBI:15378"/>
        <dbReference type="ChEBI" id="CHEBI:33019"/>
        <dbReference type="ChEBI" id="CHEBI:43474"/>
        <dbReference type="EC" id="3.6.1.1"/>
    </reaction>
</comment>
<feature type="binding site" evidence="7">
    <location>
        <position position="67"/>
    </location>
    <ligand>
        <name>Mg(2+)</name>
        <dbReference type="ChEBI" id="CHEBI:18420"/>
        <label>1</label>
    </ligand>
</feature>
<feature type="binding site" evidence="7">
    <location>
        <position position="104"/>
    </location>
    <ligand>
        <name>Mg(2+)</name>
        <dbReference type="ChEBI" id="CHEBI:18420"/>
        <label>1</label>
    </ligand>
</feature>
<dbReference type="SUPFAM" id="SSF50324">
    <property type="entry name" value="Inorganic pyrophosphatase"/>
    <property type="match status" value="1"/>
</dbReference>
<dbReference type="EC" id="3.6.1.1" evidence="7"/>
<dbReference type="GO" id="GO:0000287">
    <property type="term" value="F:magnesium ion binding"/>
    <property type="evidence" value="ECO:0007669"/>
    <property type="project" value="UniProtKB-UniRule"/>
</dbReference>
<evidence type="ECO:0000256" key="2">
    <source>
        <dbReference type="ARBA" id="ARBA00022490"/>
    </source>
</evidence>
<proteinExistence type="inferred from homology"/>
<dbReference type="GO" id="GO:0005737">
    <property type="term" value="C:cytoplasm"/>
    <property type="evidence" value="ECO:0007669"/>
    <property type="project" value="UniProtKB-SubCell"/>
</dbReference>
<reference evidence="8 9" key="1">
    <citation type="journal article" date="2016" name="Sci. Rep.">
        <title>Metabolic traits of an uncultured archaeal lineage -MSBL1- from brine pools of the Red Sea.</title>
        <authorList>
            <person name="Mwirichia R."/>
            <person name="Alam I."/>
            <person name="Rashid M."/>
            <person name="Vinu M."/>
            <person name="Ba-Alawi W."/>
            <person name="Anthony Kamau A."/>
            <person name="Kamanda Ngugi D."/>
            <person name="Goker M."/>
            <person name="Klenk H.P."/>
            <person name="Bajic V."/>
            <person name="Stingl U."/>
        </authorList>
    </citation>
    <scope>NUCLEOTIDE SEQUENCE [LARGE SCALE GENOMIC DNA]</scope>
    <source>
        <strain evidence="8">SCGC-AAA261C02</strain>
    </source>
</reference>
<dbReference type="FunFam" id="3.90.80.10:FF:000003">
    <property type="entry name" value="Inorganic pyrophosphatase"/>
    <property type="match status" value="1"/>
</dbReference>
<dbReference type="Proteomes" id="UP000070520">
    <property type="component" value="Unassembled WGS sequence"/>
</dbReference>
<dbReference type="GO" id="GO:0004427">
    <property type="term" value="F:inorganic diphosphate phosphatase activity"/>
    <property type="evidence" value="ECO:0007669"/>
    <property type="project" value="UniProtKB-UniRule"/>
</dbReference>
<evidence type="ECO:0000313" key="8">
    <source>
        <dbReference type="EMBL" id="KXB00548.1"/>
    </source>
</evidence>